<keyword evidence="1" id="KW-0812">Transmembrane</keyword>
<dbReference type="Proteomes" id="UP000694844">
    <property type="component" value="Chromosome 5"/>
</dbReference>
<sequence length="297" mass="33742">MMTPDYYGSSVYTNTVFPSAPVMMPTNDVGRFENNIGMSERPRTTKRFTTVAIISLFFNLLLTAAISWTVTSYVFNRNRVVGAEEPLKSPILQGQTCDLPLTSALCMSCQNADPALLWKGVVVKVRTGTKTLCCRKVEESLIKLSKEMRDVRIFQRKQTLTPNKFYNIDVKASGANHGRLHWPDGNVTDTKYTIKEEGMYKLFVAITTVSNDTLCQDSSENFVRVELEYPEQILTILMYKKWKCKENRSSGLNYLLPMDISDTFHLPKGGNVSVVVKERSQLYPYDKSNHFGLIKIK</sequence>
<dbReference type="InterPro" id="IPR008983">
    <property type="entry name" value="Tumour_necrosis_fac-like_dom"/>
</dbReference>
<dbReference type="Gene3D" id="2.60.120.40">
    <property type="match status" value="1"/>
</dbReference>
<gene>
    <name evidence="3" type="primary">LOC111099119</name>
</gene>
<keyword evidence="2" id="KW-1185">Reference proteome</keyword>
<organism evidence="2 3">
    <name type="scientific">Crassostrea virginica</name>
    <name type="common">Eastern oyster</name>
    <dbReference type="NCBI Taxonomy" id="6565"/>
    <lineage>
        <taxon>Eukaryota</taxon>
        <taxon>Metazoa</taxon>
        <taxon>Spiralia</taxon>
        <taxon>Lophotrochozoa</taxon>
        <taxon>Mollusca</taxon>
        <taxon>Bivalvia</taxon>
        <taxon>Autobranchia</taxon>
        <taxon>Pteriomorphia</taxon>
        <taxon>Ostreida</taxon>
        <taxon>Ostreoidea</taxon>
        <taxon>Ostreidae</taxon>
        <taxon>Crassostrea</taxon>
    </lineage>
</organism>
<evidence type="ECO:0000256" key="1">
    <source>
        <dbReference type="SAM" id="Phobius"/>
    </source>
</evidence>
<dbReference type="GeneID" id="111099119"/>
<evidence type="ECO:0000313" key="2">
    <source>
        <dbReference type="Proteomes" id="UP000694844"/>
    </source>
</evidence>
<dbReference type="SUPFAM" id="SSF49842">
    <property type="entry name" value="TNF-like"/>
    <property type="match status" value="1"/>
</dbReference>
<proteinExistence type="predicted"/>
<reference evidence="3" key="1">
    <citation type="submission" date="2025-08" db="UniProtKB">
        <authorList>
            <consortium name="RefSeq"/>
        </authorList>
    </citation>
    <scope>IDENTIFICATION</scope>
    <source>
        <tissue evidence="3">Whole sample</tissue>
    </source>
</reference>
<dbReference type="RefSeq" id="XP_022286195.1">
    <property type="nucleotide sequence ID" value="XM_022430487.1"/>
</dbReference>
<keyword evidence="1" id="KW-1133">Transmembrane helix</keyword>
<feature type="transmembrane region" description="Helical" evidence="1">
    <location>
        <begin position="48"/>
        <end position="70"/>
    </location>
</feature>
<protein>
    <submittedName>
        <fullName evidence="3">Uncharacterized protein LOC111099119</fullName>
    </submittedName>
</protein>
<dbReference type="OrthoDB" id="6154976at2759"/>
<accession>A0A8B8A4V0</accession>
<dbReference type="KEGG" id="cvn:111099119"/>
<name>A0A8B8A4V0_CRAVI</name>
<dbReference type="AlphaFoldDB" id="A0A8B8A4V0"/>
<evidence type="ECO:0000313" key="3">
    <source>
        <dbReference type="RefSeq" id="XP_022286195.1"/>
    </source>
</evidence>
<keyword evidence="1" id="KW-0472">Membrane</keyword>